<name>A0A397DD82_APHAT</name>
<dbReference type="GO" id="GO:0043565">
    <property type="term" value="F:sequence-specific DNA binding"/>
    <property type="evidence" value="ECO:0007669"/>
    <property type="project" value="InterPro"/>
</dbReference>
<dbReference type="EMBL" id="QUTC01004795">
    <property type="protein sequence ID" value="RHY62350.1"/>
    <property type="molecule type" value="Genomic_DNA"/>
</dbReference>
<evidence type="ECO:0000256" key="2">
    <source>
        <dbReference type="ARBA" id="ARBA00023125"/>
    </source>
</evidence>
<dbReference type="Proteomes" id="UP000469452">
    <property type="component" value="Unassembled WGS sequence"/>
</dbReference>
<dbReference type="FunFam" id="1.10.10.10:FF:000286">
    <property type="entry name" value="Heat shock transcription factor"/>
    <property type="match status" value="1"/>
</dbReference>
<evidence type="ECO:0000313" key="9">
    <source>
        <dbReference type="Proteomes" id="UP000265716"/>
    </source>
</evidence>
<evidence type="ECO:0000256" key="3">
    <source>
        <dbReference type="ARBA" id="ARBA00023242"/>
    </source>
</evidence>
<dbReference type="InterPro" id="IPR000232">
    <property type="entry name" value="HSF_DNA-bd"/>
</dbReference>
<keyword evidence="3" id="KW-0539">Nucleus</keyword>
<evidence type="ECO:0000259" key="5">
    <source>
        <dbReference type="SMART" id="SM00415"/>
    </source>
</evidence>
<organism evidence="8 9">
    <name type="scientific">Aphanomyces astaci</name>
    <name type="common">Crayfish plague agent</name>
    <dbReference type="NCBI Taxonomy" id="112090"/>
    <lineage>
        <taxon>Eukaryota</taxon>
        <taxon>Sar</taxon>
        <taxon>Stramenopiles</taxon>
        <taxon>Oomycota</taxon>
        <taxon>Saprolegniomycetes</taxon>
        <taxon>Saprolegniales</taxon>
        <taxon>Verrucalvaceae</taxon>
        <taxon>Aphanomyces</taxon>
    </lineage>
</organism>
<gene>
    <name evidence="7" type="ORF">AaE_003044</name>
    <name evidence="6" type="ORF">AaE_012045</name>
    <name evidence="8" type="ORF">DYB38_000255</name>
</gene>
<proteinExistence type="inferred from homology"/>
<comment type="similarity">
    <text evidence="4">Belongs to the HSF family.</text>
</comment>
<protein>
    <recommendedName>
        <fullName evidence="5">HSF-type DNA-binding domain-containing protein</fullName>
    </recommendedName>
</protein>
<evidence type="ECO:0000313" key="6">
    <source>
        <dbReference type="EMBL" id="KAF0712356.1"/>
    </source>
</evidence>
<evidence type="ECO:0000313" key="10">
    <source>
        <dbReference type="Proteomes" id="UP000469452"/>
    </source>
</evidence>
<dbReference type="GO" id="GO:0003700">
    <property type="term" value="F:DNA-binding transcription factor activity"/>
    <property type="evidence" value="ECO:0007669"/>
    <property type="project" value="InterPro"/>
</dbReference>
<dbReference type="Gene3D" id="1.10.10.10">
    <property type="entry name" value="Winged helix-like DNA-binding domain superfamily/Winged helix DNA-binding domain"/>
    <property type="match status" value="1"/>
</dbReference>
<dbReference type="SMART" id="SM00415">
    <property type="entry name" value="HSF"/>
    <property type="match status" value="1"/>
</dbReference>
<dbReference type="EMBL" id="VJMI01007106">
    <property type="protein sequence ID" value="KAF0764737.1"/>
    <property type="molecule type" value="Genomic_DNA"/>
</dbReference>
<evidence type="ECO:0000313" key="7">
    <source>
        <dbReference type="EMBL" id="KAF0764737.1"/>
    </source>
</evidence>
<dbReference type="AlphaFoldDB" id="A0A397DD82"/>
<keyword evidence="2" id="KW-0238">DNA-binding</keyword>
<comment type="subcellular location">
    <subcellularLocation>
        <location evidence="1">Nucleus</location>
    </subcellularLocation>
</comment>
<dbReference type="PANTHER" id="PTHR10015:SF427">
    <property type="entry name" value="HEAT SHOCK FACTOR PROTEIN"/>
    <property type="match status" value="1"/>
</dbReference>
<feature type="domain" description="HSF-type DNA-binding" evidence="5">
    <location>
        <begin position="61"/>
        <end position="156"/>
    </location>
</feature>
<evidence type="ECO:0000313" key="8">
    <source>
        <dbReference type="EMBL" id="RHY62350.1"/>
    </source>
</evidence>
<dbReference type="GO" id="GO:0005634">
    <property type="term" value="C:nucleus"/>
    <property type="evidence" value="ECO:0007669"/>
    <property type="project" value="UniProtKB-SubCell"/>
</dbReference>
<dbReference type="InterPro" id="IPR036390">
    <property type="entry name" value="WH_DNA-bd_sf"/>
</dbReference>
<reference evidence="6 10" key="2">
    <citation type="submission" date="2019-06" db="EMBL/GenBank/DDBJ databases">
        <title>Genomics analysis of Aphanomyces spp. identifies a new class of oomycete effector associated with host adaptation.</title>
        <authorList>
            <person name="Gaulin E."/>
        </authorList>
    </citation>
    <scope>NUCLEOTIDE SEQUENCE [LARGE SCALE GENOMIC DNA]</scope>
    <source>
        <strain evidence="6 10">E</strain>
    </source>
</reference>
<sequence length="222" mass="25274">MLTLLAGFAKDSVGEDGIYMMHERSSRSCRAGSPPTGIFHTLRCIGIFQFTMSNNKTRTTGVPKFLRHLYAILHTEDSSIMSWSMDGMCIQLFNVKRLEAEVLPKYFKHNKLSSFQRQLNYFGFRKWTKTQSCVCTFSHAQLNRHSTPDTMAIPRKHATTPTSFDSYVAEACDALVWPTDDLVFDDADLKVQDWDLCIDSFDDASFDWLKAIDTPLCMGVLV</sequence>
<dbReference type="InterPro" id="IPR036388">
    <property type="entry name" value="WH-like_DNA-bd_sf"/>
</dbReference>
<evidence type="ECO:0000256" key="4">
    <source>
        <dbReference type="RuleBase" id="RU004020"/>
    </source>
</evidence>
<dbReference type="PRINTS" id="PR00056">
    <property type="entry name" value="HSFDOMAIN"/>
</dbReference>
<dbReference type="EMBL" id="VJMI01017812">
    <property type="protein sequence ID" value="KAF0712356.1"/>
    <property type="molecule type" value="Genomic_DNA"/>
</dbReference>
<dbReference type="PANTHER" id="PTHR10015">
    <property type="entry name" value="HEAT SHOCK TRANSCRIPTION FACTOR"/>
    <property type="match status" value="1"/>
</dbReference>
<reference evidence="8 9" key="1">
    <citation type="submission" date="2018-08" db="EMBL/GenBank/DDBJ databases">
        <title>Aphanomyces genome sequencing and annotation.</title>
        <authorList>
            <person name="Minardi D."/>
            <person name="Oidtmann B."/>
            <person name="Van Der Giezen M."/>
            <person name="Studholme D.J."/>
        </authorList>
    </citation>
    <scope>NUCLEOTIDE SEQUENCE [LARGE SCALE GENOMIC DNA]</scope>
    <source>
        <strain evidence="8 9">SA</strain>
    </source>
</reference>
<dbReference type="Pfam" id="PF00447">
    <property type="entry name" value="HSF_DNA-bind"/>
    <property type="match status" value="1"/>
</dbReference>
<comment type="caution">
    <text evidence="8">The sequence shown here is derived from an EMBL/GenBank/DDBJ whole genome shotgun (WGS) entry which is preliminary data.</text>
</comment>
<dbReference type="SUPFAM" id="SSF46785">
    <property type="entry name" value="Winged helix' DNA-binding domain"/>
    <property type="match status" value="1"/>
</dbReference>
<dbReference type="Proteomes" id="UP000265716">
    <property type="component" value="Unassembled WGS sequence"/>
</dbReference>
<dbReference type="VEuPathDB" id="FungiDB:H257_08788"/>
<accession>A0A397DD82</accession>
<evidence type="ECO:0000256" key="1">
    <source>
        <dbReference type="ARBA" id="ARBA00004123"/>
    </source>
</evidence>